<name>A0A291LB98_9CAUD</name>
<dbReference type="GO" id="GO:0006261">
    <property type="term" value="P:DNA-templated DNA replication"/>
    <property type="evidence" value="ECO:0007669"/>
    <property type="project" value="InterPro"/>
</dbReference>
<reference evidence="5" key="1">
    <citation type="submission" date="2017-08" db="EMBL/GenBank/DDBJ databases">
        <title>A subgroup of T7-like phages that infect Caulobacter.</title>
        <authorList>
            <person name="Nguyen D."/>
            <person name="Ely B."/>
        </authorList>
    </citation>
    <scope>NUCLEOTIDE SEQUENCE [LARGE SCALE GENOMIC DNA]</scope>
</reference>
<dbReference type="EC" id="2.7.7.7" evidence="4"/>
<keyword evidence="4" id="KW-0808">Transferase</keyword>
<dbReference type="GO" id="GO:0039693">
    <property type="term" value="P:viral DNA genome replication"/>
    <property type="evidence" value="ECO:0007669"/>
    <property type="project" value="UniProtKB-KW"/>
</dbReference>
<keyword evidence="4" id="KW-0548">Nucleotidyltransferase</keyword>
<dbReference type="Pfam" id="PF00476">
    <property type="entry name" value="DNA_pol_A"/>
    <property type="match status" value="1"/>
</dbReference>
<feature type="domain" description="DNA-directed DNA polymerase family A palm" evidence="3">
    <location>
        <begin position="419"/>
        <end position="678"/>
    </location>
</feature>
<dbReference type="Gene3D" id="1.20.1060.10">
    <property type="entry name" value="Taq DNA Polymerase, Chain T, domain 4"/>
    <property type="match status" value="1"/>
</dbReference>
<gene>
    <name evidence="4" type="ORF">Lull_018</name>
</gene>
<dbReference type="PANTHER" id="PTHR10133">
    <property type="entry name" value="DNA POLYMERASE I"/>
    <property type="match status" value="1"/>
</dbReference>
<evidence type="ECO:0000259" key="3">
    <source>
        <dbReference type="SMART" id="SM00482"/>
    </source>
</evidence>
<proteinExistence type="predicted"/>
<dbReference type="GO" id="GO:0003677">
    <property type="term" value="F:DNA binding"/>
    <property type="evidence" value="ECO:0007669"/>
    <property type="project" value="InterPro"/>
</dbReference>
<keyword evidence="5" id="KW-1185">Reference proteome</keyword>
<dbReference type="SUPFAM" id="SSF56672">
    <property type="entry name" value="DNA/RNA polymerases"/>
    <property type="match status" value="1"/>
</dbReference>
<accession>A0A291LB98</accession>
<dbReference type="PRINTS" id="PR00868">
    <property type="entry name" value="DNAPOLI"/>
</dbReference>
<organism evidence="4 5">
    <name type="scientific">Caulobacter phage Lullwater</name>
    <dbReference type="NCBI Taxonomy" id="2024607"/>
    <lineage>
        <taxon>Viruses</taxon>
        <taxon>Duplodnaviria</taxon>
        <taxon>Heunggongvirae</taxon>
        <taxon>Uroviricota</taxon>
        <taxon>Caudoviricetes</taxon>
        <taxon>Autographivirales</taxon>
        <taxon>Autonotataviridae</taxon>
        <taxon>Lullwatervirus</taxon>
        <taxon>Lullwatervirus lullwater</taxon>
    </lineage>
</organism>
<dbReference type="Proteomes" id="UP000229812">
    <property type="component" value="Segment"/>
</dbReference>
<sequence length="755" mass="84863">MVMSGWKRKDGPVVGEYFGKGDLPKDWFTKLLEGTRILVGQNIKFDLLYALREEHNLVAWMEWVANGGNVWDIQLAEYLLSGMDPADHMLSLDELAPRYGGNVKFDEVKALWALGVETTDIDQELLTKYLCGTRKQVPGIEGLVWVGDMGDVENTELVFQKQLAVARARGQVKSIMLNMGSLLATIEMERNGMRIDKELGEKQAKELEAKIAVLDKELSEYIPADLPFEFNWGSPQQKSALIFGGKVKYEARTPILKEDGTQAYAQKTIKVPVLDDMGCQVFVKSGKNAGEKKFRNETVDDLDKPKSRMEDYWCEFPGYTEPEERWKGASGYSTAAEVIEELSFRDIPFLKALGSLTAARKDLGTYYIAWDEKKKEFKGMLTLVQPDGIVHHNLNHTSTVTARFSSSSPNLQNLPKKDKSTVKSLFISRFESGRIIQSDFTSLEVYIQAMLTGDQQLIADLLAGLDMHCSRVASKEGISYEDALLWCKGDARNGIEPKDGWPKKRSDAKEFSFQRAYGAGASKIALTTGMAFEDVEALIKAEQARYPQIERYYEKLTEEIKQNSVSTGKVSEHPDVPGLKCFYRKSMIRTPDNKAYSYRDQASPSYLAKRPVSQGGCATSFSPTEIKNYVVQGEGGEWAKAAMWIAVRAFYARKNFDGLALLVNQVHDAVYADAAESVSREAAALLEACMVAASEFMEWYFGWPVPCPVPSETVSGASMIEEKPFDQEFPLRVRELRLELRKVYMEDYKPSFEKG</sequence>
<dbReference type="SMART" id="SM00482">
    <property type="entry name" value="POLAc"/>
    <property type="match status" value="1"/>
</dbReference>
<evidence type="ECO:0000256" key="1">
    <source>
        <dbReference type="ARBA" id="ARBA00022705"/>
    </source>
</evidence>
<dbReference type="InterPro" id="IPR043502">
    <property type="entry name" value="DNA/RNA_pol_sf"/>
</dbReference>
<dbReference type="Gene3D" id="3.30.70.370">
    <property type="match status" value="1"/>
</dbReference>
<dbReference type="InterPro" id="IPR001098">
    <property type="entry name" value="DNA-dir_DNA_pol_A_palm_dom"/>
</dbReference>
<dbReference type="Gene3D" id="3.30.420.10">
    <property type="entry name" value="Ribonuclease H-like superfamily/Ribonuclease H"/>
    <property type="match status" value="1"/>
</dbReference>
<protein>
    <submittedName>
        <fullName evidence="4">DNA polymerase I</fullName>
        <ecNumber evidence="4">2.7.7.7</ecNumber>
    </submittedName>
</protein>
<dbReference type="GO" id="GO:0003887">
    <property type="term" value="F:DNA-directed DNA polymerase activity"/>
    <property type="evidence" value="ECO:0007669"/>
    <property type="project" value="UniProtKB-EC"/>
</dbReference>
<dbReference type="InterPro" id="IPR036397">
    <property type="entry name" value="RNaseH_sf"/>
</dbReference>
<evidence type="ECO:0000313" key="5">
    <source>
        <dbReference type="Proteomes" id="UP000229812"/>
    </source>
</evidence>
<dbReference type="Gene3D" id="1.10.150.20">
    <property type="entry name" value="5' to 3' exonuclease, C-terminal subdomain"/>
    <property type="match status" value="1"/>
</dbReference>
<dbReference type="EMBL" id="MF621978">
    <property type="protein sequence ID" value="ATI16325.1"/>
    <property type="molecule type" value="Genomic_DNA"/>
</dbReference>
<dbReference type="PANTHER" id="PTHR10133:SF27">
    <property type="entry name" value="DNA POLYMERASE NU"/>
    <property type="match status" value="1"/>
</dbReference>
<keyword evidence="1" id="KW-0235">DNA replication</keyword>
<keyword evidence="2" id="KW-1194">Viral DNA replication</keyword>
<dbReference type="InterPro" id="IPR002298">
    <property type="entry name" value="DNA_polymerase_A"/>
</dbReference>
<dbReference type="GO" id="GO:0006302">
    <property type="term" value="P:double-strand break repair"/>
    <property type="evidence" value="ECO:0007669"/>
    <property type="project" value="TreeGrafter"/>
</dbReference>
<evidence type="ECO:0000256" key="2">
    <source>
        <dbReference type="ARBA" id="ARBA00023109"/>
    </source>
</evidence>
<evidence type="ECO:0000313" key="4">
    <source>
        <dbReference type="EMBL" id="ATI16325.1"/>
    </source>
</evidence>